<evidence type="ECO:0000259" key="3">
    <source>
        <dbReference type="SMART" id="SM00331"/>
    </source>
</evidence>
<reference evidence="5" key="1">
    <citation type="submission" date="2016-10" db="EMBL/GenBank/DDBJ databases">
        <authorList>
            <person name="Varghese N."/>
            <person name="Submissions S."/>
        </authorList>
    </citation>
    <scope>NUCLEOTIDE SEQUENCE [LARGE SCALE GENOMIC DNA]</scope>
    <source>
        <strain evidence="5">IBRC-M10078</strain>
    </source>
</reference>
<evidence type="ECO:0000313" key="5">
    <source>
        <dbReference type="Proteomes" id="UP000199159"/>
    </source>
</evidence>
<dbReference type="GO" id="GO:0016791">
    <property type="term" value="F:phosphatase activity"/>
    <property type="evidence" value="ECO:0007669"/>
    <property type="project" value="TreeGrafter"/>
</dbReference>
<evidence type="ECO:0000313" key="4">
    <source>
        <dbReference type="EMBL" id="SDP69182.1"/>
    </source>
</evidence>
<feature type="domain" description="PPM-type phosphatase" evidence="3">
    <location>
        <begin position="182"/>
        <end position="398"/>
    </location>
</feature>
<keyword evidence="1" id="KW-0378">Hydrolase</keyword>
<dbReference type="AlphaFoldDB" id="A0A1H0USL5"/>
<dbReference type="STRING" id="930152.SAMN05216565_105139"/>
<dbReference type="EMBL" id="FNJU01000005">
    <property type="protein sequence ID" value="SDP69182.1"/>
    <property type="molecule type" value="Genomic_DNA"/>
</dbReference>
<dbReference type="InterPro" id="IPR001932">
    <property type="entry name" value="PPM-type_phosphatase-like_dom"/>
</dbReference>
<dbReference type="Pfam" id="PF07228">
    <property type="entry name" value="SpoIIE"/>
    <property type="match status" value="1"/>
</dbReference>
<dbReference type="Pfam" id="PF01590">
    <property type="entry name" value="GAF"/>
    <property type="match status" value="1"/>
</dbReference>
<dbReference type="SMART" id="SM00065">
    <property type="entry name" value="GAF"/>
    <property type="match status" value="1"/>
</dbReference>
<dbReference type="OrthoDB" id="9763484at2"/>
<name>A0A1H0USL5_9BACI</name>
<dbReference type="PANTHER" id="PTHR43156:SF14">
    <property type="entry name" value="PHOSPHOSERINE PHOSPHATASE RSBP"/>
    <property type="match status" value="1"/>
</dbReference>
<dbReference type="InterPro" id="IPR036457">
    <property type="entry name" value="PPM-type-like_dom_sf"/>
</dbReference>
<dbReference type="InterPro" id="IPR003018">
    <property type="entry name" value="GAF"/>
</dbReference>
<feature type="domain" description="GAF" evidence="2">
    <location>
        <begin position="7"/>
        <end position="155"/>
    </location>
</feature>
<dbReference type="Proteomes" id="UP000199159">
    <property type="component" value="Unassembled WGS sequence"/>
</dbReference>
<dbReference type="Gene3D" id="3.30.450.40">
    <property type="match status" value="1"/>
</dbReference>
<evidence type="ECO:0000259" key="2">
    <source>
        <dbReference type="SMART" id="SM00065"/>
    </source>
</evidence>
<dbReference type="PANTHER" id="PTHR43156">
    <property type="entry name" value="STAGE II SPORULATION PROTEIN E-RELATED"/>
    <property type="match status" value="1"/>
</dbReference>
<dbReference type="SUPFAM" id="SSF55781">
    <property type="entry name" value="GAF domain-like"/>
    <property type="match status" value="1"/>
</dbReference>
<proteinExistence type="predicted"/>
<gene>
    <name evidence="4" type="ORF">SAMN05216565_105139</name>
</gene>
<dbReference type="RefSeq" id="WP_090854404.1">
    <property type="nucleotide sequence ID" value="NZ_FNJU01000005.1"/>
</dbReference>
<accession>A0A1H0USL5</accession>
<dbReference type="InterPro" id="IPR052016">
    <property type="entry name" value="Bact_Sigma-Reg"/>
</dbReference>
<keyword evidence="5" id="KW-1185">Reference proteome</keyword>
<evidence type="ECO:0000256" key="1">
    <source>
        <dbReference type="ARBA" id="ARBA00022801"/>
    </source>
</evidence>
<dbReference type="SUPFAM" id="SSF81606">
    <property type="entry name" value="PP2C-like"/>
    <property type="match status" value="1"/>
</dbReference>
<dbReference type="SMART" id="SM00331">
    <property type="entry name" value="PP2C_SIG"/>
    <property type="match status" value="1"/>
</dbReference>
<sequence length="403" mass="45113">MKNIQRKFEEAAHNVLSLMNETVEARSFFISSTTQNRFKILNTINNEGGCTIPDKVDEPLDLSYCGYVTNEKKPLLITDALQNSLVRELQITQTVSIRSYLGVPIVLEDGSVFGTLCALDPDPNVLSEADIPKLLIYASLIANTIELEETVVRIKNNEIQAKKELQLASKIQLATLDNVPKDPNLEVDYLYKPSAMLSGDLYAWNQIEEGVYGAVVLDVMGHGVSSALIGMAIYPQLKDLIQQEKEPYKVMKKINGLLISLFQHEDFYIYVTGIYVYLDLNKGEIQYLNAGHPPGIIITDKDEKRDFLKDGTVPLGILKDLPCNTGVVHFSQDATLILFTDGLTDHFRKNGKVSARDILSRLIDNSLKATSSFTAYIEEQLDGKEDLEDDVCVLSFKLKQIER</sequence>
<dbReference type="Gene3D" id="3.60.40.10">
    <property type="entry name" value="PPM-type phosphatase domain"/>
    <property type="match status" value="1"/>
</dbReference>
<protein>
    <submittedName>
        <fullName evidence="4">GAF domain-containing protein</fullName>
    </submittedName>
</protein>
<dbReference type="InterPro" id="IPR029016">
    <property type="entry name" value="GAF-like_dom_sf"/>
</dbReference>
<organism evidence="4 5">
    <name type="scientific">Litchfieldia salsa</name>
    <dbReference type="NCBI Taxonomy" id="930152"/>
    <lineage>
        <taxon>Bacteria</taxon>
        <taxon>Bacillati</taxon>
        <taxon>Bacillota</taxon>
        <taxon>Bacilli</taxon>
        <taxon>Bacillales</taxon>
        <taxon>Bacillaceae</taxon>
        <taxon>Litchfieldia</taxon>
    </lineage>
</organism>